<keyword evidence="3" id="KW-0813">Transport</keyword>
<gene>
    <name evidence="5" type="ORF">IAC72_01365</name>
</gene>
<name>A0A9D1MWN1_9BACT</name>
<proteinExistence type="inferred from homology"/>
<evidence type="ECO:0000256" key="2">
    <source>
        <dbReference type="ARBA" id="ARBA00020756"/>
    </source>
</evidence>
<dbReference type="GO" id="GO:0046961">
    <property type="term" value="F:proton-transporting ATPase activity, rotational mechanism"/>
    <property type="evidence" value="ECO:0007669"/>
    <property type="project" value="InterPro"/>
</dbReference>
<dbReference type="Pfam" id="PF01991">
    <property type="entry name" value="vATP-synt_E"/>
    <property type="match status" value="1"/>
</dbReference>
<comment type="similarity">
    <text evidence="1">Belongs to the V-ATPase E subunit family.</text>
</comment>
<comment type="caution">
    <text evidence="5">The sequence shown here is derived from an EMBL/GenBank/DDBJ whole genome shotgun (WGS) entry which is preliminary data.</text>
</comment>
<dbReference type="SUPFAM" id="SSF160527">
    <property type="entry name" value="V-type ATPase subunit E-like"/>
    <property type="match status" value="1"/>
</dbReference>
<evidence type="ECO:0000313" key="6">
    <source>
        <dbReference type="Proteomes" id="UP000886852"/>
    </source>
</evidence>
<evidence type="ECO:0000256" key="1">
    <source>
        <dbReference type="ARBA" id="ARBA00005901"/>
    </source>
</evidence>
<organism evidence="5 6">
    <name type="scientific">Candidatus Fimimonas merdipullorum</name>
    <dbReference type="NCBI Taxonomy" id="2840822"/>
    <lineage>
        <taxon>Bacteria</taxon>
        <taxon>Pseudomonadati</taxon>
        <taxon>Myxococcota</taxon>
        <taxon>Myxococcia</taxon>
        <taxon>Myxococcales</taxon>
        <taxon>Cystobacterineae</taxon>
        <taxon>Myxococcaceae</taxon>
        <taxon>Myxococcaceae incertae sedis</taxon>
        <taxon>Candidatus Fimimonas</taxon>
    </lineage>
</organism>
<reference evidence="5" key="1">
    <citation type="submission" date="2020-10" db="EMBL/GenBank/DDBJ databases">
        <authorList>
            <person name="Gilroy R."/>
        </authorList>
    </citation>
    <scope>NUCLEOTIDE SEQUENCE</scope>
    <source>
        <strain evidence="5">ChiHjej12B11-7776</strain>
    </source>
</reference>
<evidence type="ECO:0000313" key="5">
    <source>
        <dbReference type="EMBL" id="HIU90651.1"/>
    </source>
</evidence>
<dbReference type="AlphaFoldDB" id="A0A9D1MWN1"/>
<dbReference type="GO" id="GO:0033178">
    <property type="term" value="C:proton-transporting two-sector ATPase complex, catalytic domain"/>
    <property type="evidence" value="ECO:0007669"/>
    <property type="project" value="InterPro"/>
</dbReference>
<protein>
    <recommendedName>
        <fullName evidence="2">V-type ATP synthase subunit E</fullName>
    </recommendedName>
</protein>
<accession>A0A9D1MWN1</accession>
<dbReference type="Proteomes" id="UP000886852">
    <property type="component" value="Unassembled WGS sequence"/>
</dbReference>
<evidence type="ECO:0000256" key="4">
    <source>
        <dbReference type="ARBA" id="ARBA00023065"/>
    </source>
</evidence>
<sequence length="190" mass="20924">MNGNQNIINKILSDAEARCAEIKASAQAAADAAVKRAIAQTEQESKNADARIEKMREESLRNAMSAAQLNARKYALQQKQKIIASCYEKALQRMAESPADKRREFIAKIIGQYAEKGERVYICAADKDVVTQKFLDGFALDLTLGKKYLSAKGGVVLEGEGYDKDLTLEKLVDYVRGGTEAQVARVLFGE</sequence>
<keyword evidence="4" id="KW-0406">Ion transport</keyword>
<dbReference type="EMBL" id="DVOC01000025">
    <property type="protein sequence ID" value="HIU90651.1"/>
    <property type="molecule type" value="Genomic_DNA"/>
</dbReference>
<dbReference type="Gene3D" id="1.20.5.620">
    <property type="entry name" value="F1F0 ATP synthase subunit B, membrane domain"/>
    <property type="match status" value="1"/>
</dbReference>
<dbReference type="InterPro" id="IPR002842">
    <property type="entry name" value="ATPase_V1_Esu"/>
</dbReference>
<reference evidence="5" key="2">
    <citation type="journal article" date="2021" name="PeerJ">
        <title>Extensive microbial diversity within the chicken gut microbiome revealed by metagenomics and culture.</title>
        <authorList>
            <person name="Gilroy R."/>
            <person name="Ravi A."/>
            <person name="Getino M."/>
            <person name="Pursley I."/>
            <person name="Horton D.L."/>
            <person name="Alikhan N.F."/>
            <person name="Baker D."/>
            <person name="Gharbi K."/>
            <person name="Hall N."/>
            <person name="Watson M."/>
            <person name="Adriaenssens E.M."/>
            <person name="Foster-Nyarko E."/>
            <person name="Jarju S."/>
            <person name="Secka A."/>
            <person name="Antonio M."/>
            <person name="Oren A."/>
            <person name="Chaudhuri R.R."/>
            <person name="La Ragione R."/>
            <person name="Hildebrand F."/>
            <person name="Pallen M.J."/>
        </authorList>
    </citation>
    <scope>NUCLEOTIDE SEQUENCE</scope>
    <source>
        <strain evidence="5">ChiHjej12B11-7776</strain>
    </source>
</reference>
<evidence type="ECO:0000256" key="3">
    <source>
        <dbReference type="ARBA" id="ARBA00022448"/>
    </source>
</evidence>